<dbReference type="EnsemblPlants" id="novel_model_5779_5bd9a17a.1.5bd9b13b">
    <property type="protein sequence ID" value="cds.novel_model_5779_5bd9a17a.1.5bd9b13b"/>
    <property type="gene ID" value="novel_gene_2979_5bd9a17a"/>
</dbReference>
<dbReference type="Gramene" id="novel_model_5779_5bd9a17a.1.5bd9b13b">
    <property type="protein sequence ID" value="cds.novel_model_5779_5bd9a17a.1.5bd9b13b"/>
    <property type="gene ID" value="novel_gene_2979_5bd9a17a"/>
</dbReference>
<sequence>MVKFHPHLRKIQCQNSHVFLKYVQWLIPALAFVTSYKHENNIIYYFYIYIHTQTIFWLNHNTNTKYILTICTCQLNKSMLF</sequence>
<evidence type="ECO:0000313" key="2">
    <source>
        <dbReference type="Proteomes" id="UP000596661"/>
    </source>
</evidence>
<dbReference type="Proteomes" id="UP000596661">
    <property type="component" value="Chromosome 5"/>
</dbReference>
<proteinExistence type="predicted"/>
<protein>
    <submittedName>
        <fullName evidence="1">Uncharacterized protein</fullName>
    </submittedName>
</protein>
<gene>
    <name evidence="1" type="primary">LOC115715641</name>
</gene>
<name>A0A803R6U7_CANSA</name>
<reference evidence="1" key="2">
    <citation type="submission" date="2021-03" db="UniProtKB">
        <authorList>
            <consortium name="EnsemblPlants"/>
        </authorList>
    </citation>
    <scope>IDENTIFICATION</scope>
</reference>
<keyword evidence="2" id="KW-1185">Reference proteome</keyword>
<dbReference type="EMBL" id="UZAU01000550">
    <property type="status" value="NOT_ANNOTATED_CDS"/>
    <property type="molecule type" value="Genomic_DNA"/>
</dbReference>
<evidence type="ECO:0000313" key="1">
    <source>
        <dbReference type="EnsemblPlants" id="cds.novel_model_5779_5bd9a17a.1.5bd9b13b"/>
    </source>
</evidence>
<accession>A0A803R6U7</accession>
<reference evidence="1" key="1">
    <citation type="submission" date="2018-11" db="EMBL/GenBank/DDBJ databases">
        <authorList>
            <person name="Grassa J C."/>
        </authorList>
    </citation>
    <scope>NUCLEOTIDE SEQUENCE [LARGE SCALE GENOMIC DNA]</scope>
</reference>
<organism evidence="1 2">
    <name type="scientific">Cannabis sativa</name>
    <name type="common">Hemp</name>
    <name type="synonym">Marijuana</name>
    <dbReference type="NCBI Taxonomy" id="3483"/>
    <lineage>
        <taxon>Eukaryota</taxon>
        <taxon>Viridiplantae</taxon>
        <taxon>Streptophyta</taxon>
        <taxon>Embryophyta</taxon>
        <taxon>Tracheophyta</taxon>
        <taxon>Spermatophyta</taxon>
        <taxon>Magnoliopsida</taxon>
        <taxon>eudicotyledons</taxon>
        <taxon>Gunneridae</taxon>
        <taxon>Pentapetalae</taxon>
        <taxon>rosids</taxon>
        <taxon>fabids</taxon>
        <taxon>Rosales</taxon>
        <taxon>Cannabaceae</taxon>
        <taxon>Cannabis</taxon>
    </lineage>
</organism>
<dbReference type="AlphaFoldDB" id="A0A803R6U7"/>